<dbReference type="SFLD" id="SFLDG00358">
    <property type="entry name" value="Main_(cytGST)"/>
    <property type="match status" value="1"/>
</dbReference>
<dbReference type="CDD" id="cd03057">
    <property type="entry name" value="GST_N_Beta"/>
    <property type="match status" value="1"/>
</dbReference>
<proteinExistence type="inferred from homology"/>
<feature type="signal peptide" evidence="2">
    <location>
        <begin position="1"/>
        <end position="16"/>
    </location>
</feature>
<dbReference type="SFLD" id="SFLDG01150">
    <property type="entry name" value="Main.1:_Beta-like"/>
    <property type="match status" value="1"/>
</dbReference>
<evidence type="ECO:0000256" key="2">
    <source>
        <dbReference type="SAM" id="SignalP"/>
    </source>
</evidence>
<protein>
    <recommendedName>
        <fullName evidence="7">Glutathione S-transferase</fullName>
    </recommendedName>
</protein>
<reference evidence="5 6" key="1">
    <citation type="submission" date="2019-07" db="EMBL/GenBank/DDBJ databases">
        <title>Genomics analysis of Aphanomyces spp. identifies a new class of oomycete effector associated with host adaptation.</title>
        <authorList>
            <person name="Gaulin E."/>
        </authorList>
    </citation>
    <scope>NUCLEOTIDE SEQUENCE [LARGE SCALE GENOMIC DNA]</scope>
    <source>
        <strain evidence="5 6">ATCC 201684</strain>
    </source>
</reference>
<dbReference type="CDD" id="cd03188">
    <property type="entry name" value="GST_C_Beta"/>
    <property type="match status" value="1"/>
</dbReference>
<gene>
    <name evidence="5" type="ORF">Ae201684_001626</name>
</gene>
<organism evidence="5 6">
    <name type="scientific">Aphanomyces euteiches</name>
    <dbReference type="NCBI Taxonomy" id="100861"/>
    <lineage>
        <taxon>Eukaryota</taxon>
        <taxon>Sar</taxon>
        <taxon>Stramenopiles</taxon>
        <taxon>Oomycota</taxon>
        <taxon>Saprolegniomycetes</taxon>
        <taxon>Saprolegniales</taxon>
        <taxon>Verrucalvaceae</taxon>
        <taxon>Aphanomyces</taxon>
    </lineage>
</organism>
<keyword evidence="2" id="KW-0732">Signal</keyword>
<dbReference type="InterPro" id="IPR004046">
    <property type="entry name" value="GST_C"/>
</dbReference>
<dbReference type="InterPro" id="IPR036282">
    <property type="entry name" value="Glutathione-S-Trfase_C_sf"/>
</dbReference>
<feature type="domain" description="GST C-terminal" evidence="4">
    <location>
        <begin position="101"/>
        <end position="225"/>
    </location>
</feature>
<comment type="similarity">
    <text evidence="1">Belongs to the GST superfamily.</text>
</comment>
<dbReference type="Gene3D" id="1.20.1050.10">
    <property type="match status" value="1"/>
</dbReference>
<evidence type="ECO:0000259" key="4">
    <source>
        <dbReference type="PROSITE" id="PS50405"/>
    </source>
</evidence>
<dbReference type="PANTHER" id="PTHR44051:SF21">
    <property type="entry name" value="GLUTATHIONE S-TRANSFERASE FAMILY PROTEIN"/>
    <property type="match status" value="1"/>
</dbReference>
<evidence type="ECO:0000313" key="6">
    <source>
        <dbReference type="Proteomes" id="UP000481153"/>
    </source>
</evidence>
<keyword evidence="6" id="KW-1185">Reference proteome</keyword>
<dbReference type="SUPFAM" id="SSF52833">
    <property type="entry name" value="Thioredoxin-like"/>
    <property type="match status" value="1"/>
</dbReference>
<dbReference type="AlphaFoldDB" id="A0A6G0XU65"/>
<dbReference type="InterPro" id="IPR036249">
    <property type="entry name" value="Thioredoxin-like_sf"/>
</dbReference>
<dbReference type="InterPro" id="IPR040079">
    <property type="entry name" value="Glutathione_S-Trfase"/>
</dbReference>
<dbReference type="SFLD" id="SFLDS00019">
    <property type="entry name" value="Glutathione_Transferase_(cytos"/>
    <property type="match status" value="1"/>
</dbReference>
<comment type="caution">
    <text evidence="5">The sequence shown here is derived from an EMBL/GenBank/DDBJ whole genome shotgun (WGS) entry which is preliminary data.</text>
</comment>
<dbReference type="InterPro" id="IPR004045">
    <property type="entry name" value="Glutathione_S-Trfase_N"/>
</dbReference>
<dbReference type="SUPFAM" id="SSF47616">
    <property type="entry name" value="GST C-terminal domain-like"/>
    <property type="match status" value="1"/>
</dbReference>
<evidence type="ECO:0008006" key="7">
    <source>
        <dbReference type="Google" id="ProtNLM"/>
    </source>
</evidence>
<feature type="chain" id="PRO_5026236759" description="Glutathione S-transferase" evidence="2">
    <location>
        <begin position="17"/>
        <end position="225"/>
    </location>
</feature>
<dbReference type="Pfam" id="PF14497">
    <property type="entry name" value="GST_C_3"/>
    <property type="match status" value="1"/>
</dbReference>
<sequence length="225" mass="25768">MRLILTLKFGLAMTSSYVLHYSPATASMIVHVLLLELDVPHDLHLVDISKNQHREPDYLRLNPNGLIPTLVVDGKPMIEAAAIAMFLAERHGGGRLAPAVDDPRRQTYLQWFLHLANPMQPAYRLWFHPDDVTDVDGEQVKQKSRARIEKSWDFVEQHLEASNGPFMLGHELSALDIFATVLMRWSRNMPKPATTWPRLAALAERVTALPSWKKMNEIERLSDWF</sequence>
<dbReference type="Gene3D" id="3.40.30.10">
    <property type="entry name" value="Glutaredoxin"/>
    <property type="match status" value="1"/>
</dbReference>
<name>A0A6G0XU65_9STRA</name>
<dbReference type="PROSITE" id="PS50405">
    <property type="entry name" value="GST_CTER"/>
    <property type="match status" value="1"/>
</dbReference>
<dbReference type="Pfam" id="PF13409">
    <property type="entry name" value="GST_N_2"/>
    <property type="match status" value="1"/>
</dbReference>
<dbReference type="Proteomes" id="UP000481153">
    <property type="component" value="Unassembled WGS sequence"/>
</dbReference>
<dbReference type="PROSITE" id="PS50404">
    <property type="entry name" value="GST_NTER"/>
    <property type="match status" value="1"/>
</dbReference>
<evidence type="ECO:0000313" key="5">
    <source>
        <dbReference type="EMBL" id="KAF0743986.1"/>
    </source>
</evidence>
<accession>A0A6G0XU65</accession>
<evidence type="ECO:0000259" key="3">
    <source>
        <dbReference type="PROSITE" id="PS50404"/>
    </source>
</evidence>
<dbReference type="InterPro" id="IPR010987">
    <property type="entry name" value="Glutathione-S-Trfase_C-like"/>
</dbReference>
<feature type="domain" description="GST N-terminal" evidence="3">
    <location>
        <begin position="14"/>
        <end position="95"/>
    </location>
</feature>
<evidence type="ECO:0000256" key="1">
    <source>
        <dbReference type="ARBA" id="ARBA00007409"/>
    </source>
</evidence>
<dbReference type="EMBL" id="VJMJ01000012">
    <property type="protein sequence ID" value="KAF0743986.1"/>
    <property type="molecule type" value="Genomic_DNA"/>
</dbReference>
<dbReference type="VEuPathDB" id="FungiDB:AeMF1_000791"/>
<dbReference type="PANTHER" id="PTHR44051">
    <property type="entry name" value="GLUTATHIONE S-TRANSFERASE-RELATED"/>
    <property type="match status" value="1"/>
</dbReference>